<dbReference type="PROSITE" id="PS50893">
    <property type="entry name" value="ABC_TRANSPORTER_2"/>
    <property type="match status" value="1"/>
</dbReference>
<evidence type="ECO:0000256" key="3">
    <source>
        <dbReference type="ARBA" id="ARBA00022840"/>
    </source>
</evidence>
<keyword evidence="2" id="KW-0547">Nucleotide-binding</keyword>
<gene>
    <name evidence="5" type="ORF">SAMN05216362_10566</name>
</gene>
<evidence type="ECO:0000256" key="2">
    <source>
        <dbReference type="ARBA" id="ARBA00022741"/>
    </source>
</evidence>
<dbReference type="SMART" id="SM00382">
    <property type="entry name" value="AAA"/>
    <property type="match status" value="1"/>
</dbReference>
<evidence type="ECO:0000256" key="1">
    <source>
        <dbReference type="ARBA" id="ARBA00022448"/>
    </source>
</evidence>
<dbReference type="Gene3D" id="3.40.50.300">
    <property type="entry name" value="P-loop containing nucleotide triphosphate hydrolases"/>
    <property type="match status" value="1"/>
</dbReference>
<dbReference type="GO" id="GO:0016887">
    <property type="term" value="F:ATP hydrolysis activity"/>
    <property type="evidence" value="ECO:0007669"/>
    <property type="project" value="InterPro"/>
</dbReference>
<feature type="domain" description="ABC transporter" evidence="4">
    <location>
        <begin position="2"/>
        <end position="229"/>
    </location>
</feature>
<dbReference type="AlphaFoldDB" id="A0A1H9CH12"/>
<dbReference type="Proteomes" id="UP000199427">
    <property type="component" value="Unassembled WGS sequence"/>
</dbReference>
<dbReference type="InterPro" id="IPR051782">
    <property type="entry name" value="ABC_Transporter_VariousFunc"/>
</dbReference>
<dbReference type="InterPro" id="IPR003593">
    <property type="entry name" value="AAA+_ATPase"/>
</dbReference>
<name>A0A1H9CH12_9BACI</name>
<evidence type="ECO:0000259" key="4">
    <source>
        <dbReference type="PROSITE" id="PS50893"/>
    </source>
</evidence>
<evidence type="ECO:0000313" key="5">
    <source>
        <dbReference type="EMBL" id="SEQ00459.1"/>
    </source>
</evidence>
<dbReference type="PANTHER" id="PTHR42939:SF3">
    <property type="entry name" value="ABC TRANSPORTER ATP-BINDING COMPONENT"/>
    <property type="match status" value="1"/>
</dbReference>
<dbReference type="GO" id="GO:0005524">
    <property type="term" value="F:ATP binding"/>
    <property type="evidence" value="ECO:0007669"/>
    <property type="project" value="UniProtKB-KW"/>
</dbReference>
<dbReference type="CDD" id="cd03230">
    <property type="entry name" value="ABC_DR_subfamily_A"/>
    <property type="match status" value="1"/>
</dbReference>
<dbReference type="STRING" id="571933.SAMN05216362_10566"/>
<proteinExistence type="predicted"/>
<dbReference type="SUPFAM" id="SSF52540">
    <property type="entry name" value="P-loop containing nucleoside triphosphate hydrolases"/>
    <property type="match status" value="1"/>
</dbReference>
<organism evidence="5 6">
    <name type="scientific">Piscibacillus halophilus</name>
    <dbReference type="NCBI Taxonomy" id="571933"/>
    <lineage>
        <taxon>Bacteria</taxon>
        <taxon>Bacillati</taxon>
        <taxon>Bacillota</taxon>
        <taxon>Bacilli</taxon>
        <taxon>Bacillales</taxon>
        <taxon>Bacillaceae</taxon>
        <taxon>Piscibacillus</taxon>
    </lineage>
</organism>
<evidence type="ECO:0000313" key="6">
    <source>
        <dbReference type="Proteomes" id="UP000199427"/>
    </source>
</evidence>
<keyword evidence="3 5" id="KW-0067">ATP-binding</keyword>
<dbReference type="InterPro" id="IPR003439">
    <property type="entry name" value="ABC_transporter-like_ATP-bd"/>
</dbReference>
<dbReference type="PROSITE" id="PS00211">
    <property type="entry name" value="ABC_TRANSPORTER_1"/>
    <property type="match status" value="1"/>
</dbReference>
<reference evidence="5 6" key="1">
    <citation type="submission" date="2016-10" db="EMBL/GenBank/DDBJ databases">
        <authorList>
            <person name="de Groot N.N."/>
        </authorList>
    </citation>
    <scope>NUCLEOTIDE SEQUENCE [LARGE SCALE GENOMIC DNA]</scope>
    <source>
        <strain evidence="5 6">DSM 21633</strain>
    </source>
</reference>
<dbReference type="InterPro" id="IPR017871">
    <property type="entry name" value="ABC_transporter-like_CS"/>
</dbReference>
<dbReference type="Pfam" id="PF00005">
    <property type="entry name" value="ABC_tran"/>
    <property type="match status" value="1"/>
</dbReference>
<accession>A0A1H9CH12</accession>
<dbReference type="PANTHER" id="PTHR42939">
    <property type="entry name" value="ABC TRANSPORTER ATP-BINDING PROTEIN ALBC-RELATED"/>
    <property type="match status" value="1"/>
</dbReference>
<dbReference type="EMBL" id="FOES01000005">
    <property type="protein sequence ID" value="SEQ00459.1"/>
    <property type="molecule type" value="Genomic_DNA"/>
</dbReference>
<dbReference type="OrthoDB" id="2960217at2"/>
<keyword evidence="1" id="KW-0813">Transport</keyword>
<protein>
    <submittedName>
        <fullName evidence="5">ABC-2 type transport system ATP-binding protein</fullName>
    </submittedName>
</protein>
<sequence length="283" mass="32133">MKASIEVTQLEKIRDDFHLGPININIEPGIVTALVGNNGAGKSTLIKTIMNLVKPSSGDIRILGSYVEETQDWQKEIAYLPQNKLGYDPFNGNQLKELIASLYPNWDDKLFNRMVKELDVNLRKNFKSLSPGMQQKLLLSLTIPRNTPILILDEPTSHIDIVSKSILLDLLAEWMEHDDRTLILATHQVEDIRKLADMVAIMKDGDLLAHTDKDSLTQSYTQYWMVDPLPSDSLPGEVKRKGSKSIVTENEVQLEQYLSQHQLNWLNKEQLSLEDTISLMLTI</sequence>
<keyword evidence="6" id="KW-1185">Reference proteome</keyword>
<dbReference type="InterPro" id="IPR027417">
    <property type="entry name" value="P-loop_NTPase"/>
</dbReference>
<dbReference type="RefSeq" id="WP_091772797.1">
    <property type="nucleotide sequence ID" value="NZ_FOES01000005.1"/>
</dbReference>